<gene>
    <name evidence="2" type="ORF">PtrM4_145870</name>
</gene>
<accession>A0A316ZUB0</accession>
<feature type="region of interest" description="Disordered" evidence="1">
    <location>
        <begin position="35"/>
        <end position="146"/>
    </location>
</feature>
<dbReference type="KEGG" id="ptrr:6346905"/>
<feature type="compositionally biased region" description="Polar residues" evidence="1">
    <location>
        <begin position="100"/>
        <end position="113"/>
    </location>
</feature>
<proteinExistence type="predicted"/>
<evidence type="ECO:0000313" key="2">
    <source>
        <dbReference type="EMBL" id="KAF7566267.1"/>
    </source>
</evidence>
<feature type="compositionally biased region" description="Basic and acidic residues" evidence="1">
    <location>
        <begin position="128"/>
        <end position="137"/>
    </location>
</feature>
<sequence length="146" mass="15809">MTSLITTTVQQIRVNRYHPLIKETYRGIAAPHYTSGTVTWPVVGNTTQPKGSQRARQTETESGPSQGESSTSHPVPDMTATIFKKPALPVQRDTYHSAKNDGQTSDPTTSASVPSIEELSAMVQEQAGRLEGKDGKIEGQTAKISR</sequence>
<comment type="caution">
    <text evidence="2">The sequence shown here is derived from an EMBL/GenBank/DDBJ whole genome shotgun (WGS) entry which is preliminary data.</text>
</comment>
<dbReference type="EMBL" id="NQIK02000009">
    <property type="protein sequence ID" value="KAF7566267.1"/>
    <property type="molecule type" value="Genomic_DNA"/>
</dbReference>
<dbReference type="RefSeq" id="XP_065959823.1">
    <property type="nucleotide sequence ID" value="XM_066109840.1"/>
</dbReference>
<reference evidence="2 3" key="1">
    <citation type="journal article" date="2018" name="BMC Genomics">
        <title>Comparative genomics of the wheat fungal pathogen Pyrenophora tritici-repentis reveals chromosomal variations and genome plasticity.</title>
        <authorList>
            <person name="Moolhuijzen P."/>
            <person name="See P.T."/>
            <person name="Hane J.K."/>
            <person name="Shi G."/>
            <person name="Liu Z."/>
            <person name="Oliver R.P."/>
            <person name="Moffat C.S."/>
        </authorList>
    </citation>
    <scope>NUCLEOTIDE SEQUENCE [LARGE SCALE GENOMIC DNA]</scope>
    <source>
        <strain evidence="2">M4</strain>
    </source>
</reference>
<dbReference type="Proteomes" id="UP000245464">
    <property type="component" value="Chromosome 9"/>
</dbReference>
<organism evidence="2 3">
    <name type="scientific">Pyrenophora tritici-repentis</name>
    <dbReference type="NCBI Taxonomy" id="45151"/>
    <lineage>
        <taxon>Eukaryota</taxon>
        <taxon>Fungi</taxon>
        <taxon>Dikarya</taxon>
        <taxon>Ascomycota</taxon>
        <taxon>Pezizomycotina</taxon>
        <taxon>Dothideomycetes</taxon>
        <taxon>Pleosporomycetidae</taxon>
        <taxon>Pleosporales</taxon>
        <taxon>Pleosporineae</taxon>
        <taxon>Pleosporaceae</taxon>
        <taxon>Pyrenophora</taxon>
    </lineage>
</organism>
<evidence type="ECO:0000313" key="3">
    <source>
        <dbReference type="Proteomes" id="UP000245464"/>
    </source>
</evidence>
<feature type="compositionally biased region" description="Polar residues" evidence="1">
    <location>
        <begin position="35"/>
        <end position="73"/>
    </location>
</feature>
<dbReference type="AlphaFoldDB" id="A0A316ZUB0"/>
<name>A0A316ZUB0_9PLEO</name>
<evidence type="ECO:0000256" key="1">
    <source>
        <dbReference type="SAM" id="MobiDB-lite"/>
    </source>
</evidence>
<protein>
    <submittedName>
        <fullName evidence="2">Uncharacterized protein</fullName>
    </submittedName>
</protein>
<dbReference type="GeneID" id="6346905"/>